<evidence type="ECO:0000313" key="2">
    <source>
        <dbReference type="EMBL" id="EJF75363.1"/>
    </source>
</evidence>
<dbReference type="RefSeq" id="WP_005865988.1">
    <property type="nucleotide sequence ID" value="NZ_JH725020.1"/>
</dbReference>
<name>J0YLB0_9HYPH</name>
<protein>
    <submittedName>
        <fullName evidence="2">Uncharacterized protein</fullName>
    </submittedName>
</protein>
<dbReference type="HOGENOM" id="CLU_1465506_0_0_5"/>
<evidence type="ECO:0000313" key="3">
    <source>
        <dbReference type="Proteomes" id="UP000008761"/>
    </source>
</evidence>
<sequence length="184" mass="21093">MVQEPTEVAAVETTSEQIETSLDNQPPIHEQENVPEKAKRVKANRGCRLPANFEPDSAFAIAEGLPPERLKVEIAKFRDYWKANAGKNAIKRDWQAAWRYWIISSKDYQRGKNYGNHSQRQKSVGERISDSILDIGNRGRSSGLRMKIKRVQRDEKQIEQINKAVETFLAEIEQDMKQILTKAA</sequence>
<proteinExistence type="predicted"/>
<dbReference type="PATRIC" id="fig|1094551.3.peg.928"/>
<evidence type="ECO:0000256" key="1">
    <source>
        <dbReference type="SAM" id="MobiDB-lite"/>
    </source>
</evidence>
<reference evidence="2 3" key="1">
    <citation type="submission" date="2012-03" db="EMBL/GenBank/DDBJ databases">
        <title>The Genome Sequence of Bartonella alsatica IBS 382.</title>
        <authorList>
            <consortium name="The Broad Institute Genome Sequencing Platform"/>
            <consortium name="The Broad Institute Genome Sequencing Center for Infectious Disease"/>
            <person name="Feldgarden M."/>
            <person name="Kirby J."/>
            <person name="Kosoy M."/>
            <person name="Birtles R."/>
            <person name="Probert W.S."/>
            <person name="Chiaraviglio L."/>
            <person name="Young S.K."/>
            <person name="Zeng Q."/>
            <person name="Gargeya S."/>
            <person name="Fitzgerald M."/>
            <person name="Haas B."/>
            <person name="Abouelleil A."/>
            <person name="Alvarado L."/>
            <person name="Arachchi H.M."/>
            <person name="Berlin A."/>
            <person name="Chapman S.B."/>
            <person name="Gearin G."/>
            <person name="Goldberg J."/>
            <person name="Griggs A."/>
            <person name="Gujja S."/>
            <person name="Hansen M."/>
            <person name="Heiman D."/>
            <person name="Howarth C."/>
            <person name="Larimer J."/>
            <person name="Lui A."/>
            <person name="MacDonald P.J.P."/>
            <person name="McCowen C."/>
            <person name="Montmayeur A."/>
            <person name="Murphy C."/>
            <person name="Neiman D."/>
            <person name="Pearson M."/>
            <person name="Priest M."/>
            <person name="Roberts A."/>
            <person name="Saif S."/>
            <person name="Shea T."/>
            <person name="Sisk P."/>
            <person name="Stolte C."/>
            <person name="Sykes S."/>
            <person name="Wortman J."/>
            <person name="Nusbaum C."/>
            <person name="Birren B."/>
        </authorList>
    </citation>
    <scope>NUCLEOTIDE SEQUENCE [LARGE SCALE GENOMIC DNA]</scope>
    <source>
        <strain evidence="2 3">IBS 382</strain>
    </source>
</reference>
<dbReference type="eggNOG" id="COG3756">
    <property type="taxonomic scope" value="Bacteria"/>
</dbReference>
<feature type="compositionally biased region" description="Polar residues" evidence="1">
    <location>
        <begin position="12"/>
        <end position="24"/>
    </location>
</feature>
<dbReference type="AlphaFoldDB" id="J0YLB0"/>
<accession>J0YLB0</accession>
<comment type="caution">
    <text evidence="2">The sequence shown here is derived from an EMBL/GenBank/DDBJ whole genome shotgun (WGS) entry which is preliminary data.</text>
</comment>
<dbReference type="STRING" id="1094551.MEC_00839"/>
<organism evidence="2 3">
    <name type="scientific">Bartonella alsatica IBS 382</name>
    <dbReference type="NCBI Taxonomy" id="1094551"/>
    <lineage>
        <taxon>Bacteria</taxon>
        <taxon>Pseudomonadati</taxon>
        <taxon>Pseudomonadota</taxon>
        <taxon>Alphaproteobacteria</taxon>
        <taxon>Hyphomicrobiales</taxon>
        <taxon>Bartonellaceae</taxon>
        <taxon>Bartonella</taxon>
    </lineage>
</organism>
<dbReference type="Proteomes" id="UP000008761">
    <property type="component" value="Unassembled WGS sequence"/>
</dbReference>
<gene>
    <name evidence="2" type="ORF">MEC_00839</name>
</gene>
<feature type="compositionally biased region" description="Basic and acidic residues" evidence="1">
    <location>
        <begin position="29"/>
        <end position="38"/>
    </location>
</feature>
<dbReference type="EMBL" id="AIME01000004">
    <property type="protein sequence ID" value="EJF75363.1"/>
    <property type="molecule type" value="Genomic_DNA"/>
</dbReference>
<feature type="region of interest" description="Disordered" evidence="1">
    <location>
        <begin position="1"/>
        <end position="40"/>
    </location>
</feature>